<accession>A0A074YQY3</accession>
<dbReference type="Proteomes" id="UP000030641">
    <property type="component" value="Unassembled WGS sequence"/>
</dbReference>
<dbReference type="GeneID" id="25368041"/>
<dbReference type="EMBL" id="KL584749">
    <property type="protein sequence ID" value="KER00081.1"/>
    <property type="molecule type" value="Genomic_DNA"/>
</dbReference>
<keyword evidence="3" id="KW-1185">Reference proteome</keyword>
<feature type="region of interest" description="Disordered" evidence="1">
    <location>
        <begin position="44"/>
        <end position="104"/>
    </location>
</feature>
<feature type="compositionally biased region" description="Polar residues" evidence="1">
    <location>
        <begin position="88"/>
        <end position="104"/>
    </location>
</feature>
<dbReference type="RefSeq" id="XP_013348541.1">
    <property type="nucleotide sequence ID" value="XM_013493087.1"/>
</dbReference>
<evidence type="ECO:0000256" key="1">
    <source>
        <dbReference type="SAM" id="MobiDB-lite"/>
    </source>
</evidence>
<dbReference type="InParanoid" id="A0A074YQY3"/>
<dbReference type="HOGENOM" id="CLU_1740140_0_0_1"/>
<reference evidence="2 3" key="1">
    <citation type="journal article" date="2014" name="BMC Genomics">
        <title>Genome sequencing of four Aureobasidium pullulans varieties: biotechnological potential, stress tolerance, and description of new species.</title>
        <authorList>
            <person name="Gostin Ar C."/>
            <person name="Ohm R.A."/>
            <person name="Kogej T."/>
            <person name="Sonjak S."/>
            <person name="Turk M."/>
            <person name="Zajc J."/>
            <person name="Zalar P."/>
            <person name="Grube M."/>
            <person name="Sun H."/>
            <person name="Han J."/>
            <person name="Sharma A."/>
            <person name="Chiniquy J."/>
            <person name="Ngan C.Y."/>
            <person name="Lipzen A."/>
            <person name="Barry K."/>
            <person name="Grigoriev I.V."/>
            <person name="Gunde-Cimerman N."/>
        </authorList>
    </citation>
    <scope>NUCLEOTIDE SEQUENCE [LARGE SCALE GENOMIC DNA]</scope>
    <source>
        <strain evidence="2 3">EXF-2481</strain>
    </source>
</reference>
<feature type="compositionally biased region" description="Basic and acidic residues" evidence="1">
    <location>
        <begin position="44"/>
        <end position="74"/>
    </location>
</feature>
<dbReference type="AlphaFoldDB" id="A0A074YQY3"/>
<sequence length="150" mass="16718">MSPDYKKFGDNSEEAYITQMIPENMYWSGVADELEEERKIERATVAAEDGKNELLSDLSEKSKHESASSRHNTDKMYLAPTPNLGSPGHTNDPTQKSLSPNRTTLSVALQQPLAHSALIQLAPSLVHALQDLPDISDYIHIFTPEYFSES</sequence>
<gene>
    <name evidence="2" type="ORF">AUEXF2481DRAFT_46</name>
</gene>
<protein>
    <submittedName>
        <fullName evidence="2">Uncharacterized protein</fullName>
    </submittedName>
</protein>
<evidence type="ECO:0000313" key="3">
    <source>
        <dbReference type="Proteomes" id="UP000030641"/>
    </source>
</evidence>
<name>A0A074YQY3_AURSE</name>
<evidence type="ECO:0000313" key="2">
    <source>
        <dbReference type="EMBL" id="KER00081.1"/>
    </source>
</evidence>
<organism evidence="2 3">
    <name type="scientific">Aureobasidium subglaciale (strain EXF-2481)</name>
    <name type="common">Aureobasidium pullulans var. subglaciale</name>
    <dbReference type="NCBI Taxonomy" id="1043005"/>
    <lineage>
        <taxon>Eukaryota</taxon>
        <taxon>Fungi</taxon>
        <taxon>Dikarya</taxon>
        <taxon>Ascomycota</taxon>
        <taxon>Pezizomycotina</taxon>
        <taxon>Dothideomycetes</taxon>
        <taxon>Dothideomycetidae</taxon>
        <taxon>Dothideales</taxon>
        <taxon>Saccotheciaceae</taxon>
        <taxon>Aureobasidium</taxon>
    </lineage>
</organism>
<proteinExistence type="predicted"/>